<dbReference type="InterPro" id="IPR011258">
    <property type="entry name" value="BPG-indep_PGM_N"/>
</dbReference>
<comment type="subunit">
    <text evidence="10">Monomer.</text>
</comment>
<keyword evidence="7 10" id="KW-0464">Manganese</keyword>
<feature type="binding site" evidence="10 13">
    <location>
        <position position="65"/>
    </location>
    <ligand>
        <name>Mn(2+)</name>
        <dbReference type="ChEBI" id="CHEBI:29035"/>
        <label>2</label>
    </ligand>
</feature>
<dbReference type="InterPro" id="IPR006124">
    <property type="entry name" value="Metalloenzyme"/>
</dbReference>
<proteinExistence type="inferred from homology"/>
<sequence length="521" mass="56660">MSRLKSPIALIILDGWGIGSTDDPSNAVARARTPHMTLYQELYPAATLTCSGEAVGLPEGQMGNSEVGHLNIGAGRVVYQELTRITKAIREGDFFTNPVLCETVDKAKASGGALHLMGLLSDGGVHSHTAHVFALLKLAKLRGLERVYVHAFLDGRDVPPSSALNYINELEQEMMALGLGRIATIAGRYYAMDRDKRWERVEKAYNALVCREGEQAESATEAVKNAYQRQETDEFVLPTVIAGCGECGITSGDSIIFFNFRPDRARQLTRAFVDEVFNGFTRCGGRLDLHFASLTQYDETLSVPVAYTPQTLHKTLGEVVGAAELRQLRIAETEKYAHVTYFFNGGEETPNPGEDRILIPSPKVATYDLQPQMSAPEVTDRLIAEIKSGKYDLIILNFANGDMVGHTGKIDAAISAVATVDRCLGRIVETMREQGGMTIITADHGNAELMVDPVTGEPHTAHTTNVVPIIVVSEKHRGCNLRSGSLADIAPTILALAGIEQPIEMTGKNLLDLSTIHEEAE</sequence>
<feature type="domain" description="Metalloenzyme" evidence="14">
    <location>
        <begin position="7"/>
        <end position="500"/>
    </location>
</feature>
<evidence type="ECO:0000256" key="2">
    <source>
        <dbReference type="ARBA" id="ARBA00004798"/>
    </source>
</evidence>
<evidence type="ECO:0000256" key="5">
    <source>
        <dbReference type="ARBA" id="ARBA00022723"/>
    </source>
</evidence>
<dbReference type="GO" id="GO:0006007">
    <property type="term" value="P:glucose catabolic process"/>
    <property type="evidence" value="ECO:0007669"/>
    <property type="project" value="InterPro"/>
</dbReference>
<feature type="binding site" evidence="10 13">
    <location>
        <position position="462"/>
    </location>
    <ligand>
        <name>Mn(2+)</name>
        <dbReference type="ChEBI" id="CHEBI:29035"/>
        <label>1</label>
    </ligand>
</feature>
<evidence type="ECO:0000313" key="17">
    <source>
        <dbReference type="Proteomes" id="UP000076268"/>
    </source>
</evidence>
<evidence type="ECO:0000256" key="3">
    <source>
        <dbReference type="ARBA" id="ARBA00008819"/>
    </source>
</evidence>
<protein>
    <recommendedName>
        <fullName evidence="9 10">2,3-bisphosphoglycerate-independent phosphoglycerate mutase</fullName>
        <shortName evidence="10">BPG-independent PGAM</shortName>
        <shortName evidence="10">Phosphoglyceromutase</shortName>
        <shortName evidence="10">iPGM</shortName>
        <ecNumber evidence="4 10">5.4.2.12</ecNumber>
    </recommendedName>
</protein>
<feature type="binding site" evidence="10 12">
    <location>
        <begin position="156"/>
        <end position="157"/>
    </location>
    <ligand>
        <name>substrate</name>
    </ligand>
</feature>
<dbReference type="GO" id="GO:0030145">
    <property type="term" value="F:manganese ion binding"/>
    <property type="evidence" value="ECO:0007669"/>
    <property type="project" value="UniProtKB-UniRule"/>
</dbReference>
<feature type="binding site" evidence="10 12">
    <location>
        <position position="126"/>
    </location>
    <ligand>
        <name>substrate</name>
    </ligand>
</feature>
<gene>
    <name evidence="10" type="primary">gpmI</name>
    <name evidence="16" type="ORF">AXX12_12730</name>
</gene>
<evidence type="ECO:0000256" key="4">
    <source>
        <dbReference type="ARBA" id="ARBA00012026"/>
    </source>
</evidence>
<feature type="binding site" evidence="10 12">
    <location>
        <position position="335"/>
    </location>
    <ligand>
        <name>substrate</name>
    </ligand>
</feature>
<comment type="function">
    <text evidence="10">Catalyzes the interconversion of 2-phosphoglycerate and 3-phosphoglycerate.</text>
</comment>
<dbReference type="GO" id="GO:0004619">
    <property type="term" value="F:phosphoglycerate mutase activity"/>
    <property type="evidence" value="ECO:0007669"/>
    <property type="project" value="UniProtKB-UniRule"/>
</dbReference>
<dbReference type="InterPro" id="IPR017850">
    <property type="entry name" value="Alkaline_phosphatase_core_sf"/>
</dbReference>
<evidence type="ECO:0000256" key="8">
    <source>
        <dbReference type="ARBA" id="ARBA00023235"/>
    </source>
</evidence>
<dbReference type="PIRSF" id="PIRSF001492">
    <property type="entry name" value="IPGAM"/>
    <property type="match status" value="1"/>
</dbReference>
<dbReference type="InterPro" id="IPR036646">
    <property type="entry name" value="PGAM_B_sf"/>
</dbReference>
<dbReference type="Proteomes" id="UP000076268">
    <property type="component" value="Unassembled WGS sequence"/>
</dbReference>
<evidence type="ECO:0000259" key="14">
    <source>
        <dbReference type="Pfam" id="PF01676"/>
    </source>
</evidence>
<evidence type="ECO:0000256" key="9">
    <source>
        <dbReference type="ARBA" id="ARBA00071648"/>
    </source>
</evidence>
<comment type="caution">
    <text evidence="16">The sequence shown here is derived from an EMBL/GenBank/DDBJ whole genome shotgun (WGS) entry which is preliminary data.</text>
</comment>
<dbReference type="InterPro" id="IPR005995">
    <property type="entry name" value="Pgm_bpd_ind"/>
</dbReference>
<dbReference type="STRING" id="1794912.AXX12_12730"/>
<dbReference type="Gene3D" id="3.40.720.10">
    <property type="entry name" value="Alkaline Phosphatase, subunit A"/>
    <property type="match status" value="1"/>
</dbReference>
<dbReference type="OrthoDB" id="9800863at2"/>
<feature type="domain" description="BPG-independent PGAM N-terminal" evidence="15">
    <location>
        <begin position="85"/>
        <end position="299"/>
    </location>
</feature>
<evidence type="ECO:0000256" key="7">
    <source>
        <dbReference type="ARBA" id="ARBA00023211"/>
    </source>
</evidence>
<evidence type="ECO:0000256" key="11">
    <source>
        <dbReference type="PIRSR" id="PIRSR001492-1"/>
    </source>
</evidence>
<keyword evidence="8 10" id="KW-0413">Isomerase</keyword>
<keyword evidence="6 10" id="KW-0324">Glycolysis</keyword>
<dbReference type="NCBIfam" id="TIGR01307">
    <property type="entry name" value="pgm_bpd_ind"/>
    <property type="match status" value="1"/>
</dbReference>
<keyword evidence="5 10" id="KW-0479">Metal-binding</keyword>
<evidence type="ECO:0000256" key="10">
    <source>
        <dbReference type="HAMAP-Rule" id="MF_01038"/>
    </source>
</evidence>
<dbReference type="UniPathway" id="UPA00109">
    <property type="reaction ID" value="UER00186"/>
</dbReference>
<dbReference type="GO" id="GO:0005829">
    <property type="term" value="C:cytosol"/>
    <property type="evidence" value="ECO:0007669"/>
    <property type="project" value="TreeGrafter"/>
</dbReference>
<dbReference type="PANTHER" id="PTHR31637:SF0">
    <property type="entry name" value="2,3-BISPHOSPHOGLYCERATE-INDEPENDENT PHOSPHOGLYCERATE MUTASE"/>
    <property type="match status" value="1"/>
</dbReference>
<feature type="binding site" evidence="10 13">
    <location>
        <position position="14"/>
    </location>
    <ligand>
        <name>Mn(2+)</name>
        <dbReference type="ChEBI" id="CHEBI:29035"/>
        <label>2</label>
    </ligand>
</feature>
<dbReference type="HAMAP" id="MF_01038">
    <property type="entry name" value="GpmI"/>
    <property type="match status" value="1"/>
</dbReference>
<accession>A0A154BNJ7</accession>
<dbReference type="EC" id="5.4.2.12" evidence="4 10"/>
<reference evidence="16 17" key="1">
    <citation type="submission" date="2016-02" db="EMBL/GenBank/DDBJ databases">
        <title>Anaerosporomusa subterraneum gen. nov., sp. nov., a spore-forming obligate anaerobe isolated from saprolite.</title>
        <authorList>
            <person name="Choi J.K."/>
            <person name="Shah M."/>
            <person name="Yee N."/>
        </authorList>
    </citation>
    <scope>NUCLEOTIDE SEQUENCE [LARGE SCALE GENOMIC DNA]</scope>
    <source>
        <strain evidence="16 17">RU4</strain>
    </source>
</reference>
<feature type="binding site" evidence="10 13">
    <location>
        <position position="402"/>
    </location>
    <ligand>
        <name>Mn(2+)</name>
        <dbReference type="ChEBI" id="CHEBI:29035"/>
        <label>1</label>
    </ligand>
</feature>
<comment type="cofactor">
    <cofactor evidence="10">
        <name>Mn(2+)</name>
        <dbReference type="ChEBI" id="CHEBI:29035"/>
    </cofactor>
    <text evidence="10">Binds 2 manganese ions per subunit.</text>
</comment>
<dbReference type="AlphaFoldDB" id="A0A154BNJ7"/>
<evidence type="ECO:0000256" key="13">
    <source>
        <dbReference type="PIRSR" id="PIRSR001492-3"/>
    </source>
</evidence>
<comment type="pathway">
    <text evidence="2 10">Carbohydrate degradation; glycolysis; pyruvate from D-glyceraldehyde 3-phosphate: step 3/5.</text>
</comment>
<feature type="binding site" evidence="10 13">
    <location>
        <position position="443"/>
    </location>
    <ligand>
        <name>Mn(2+)</name>
        <dbReference type="ChEBI" id="CHEBI:29035"/>
        <label>2</label>
    </ligand>
</feature>
<dbReference type="Gene3D" id="3.40.1450.10">
    <property type="entry name" value="BPG-independent phosphoglycerate mutase, domain B"/>
    <property type="match status" value="1"/>
</dbReference>
<feature type="binding site" evidence="10 12">
    <location>
        <position position="188"/>
    </location>
    <ligand>
        <name>substrate</name>
    </ligand>
</feature>
<keyword evidence="17" id="KW-1185">Reference proteome</keyword>
<dbReference type="RefSeq" id="WP_066244314.1">
    <property type="nucleotide sequence ID" value="NZ_LSGP01000023.1"/>
</dbReference>
<dbReference type="Pfam" id="PF06415">
    <property type="entry name" value="iPGM_N"/>
    <property type="match status" value="1"/>
</dbReference>
<evidence type="ECO:0000259" key="15">
    <source>
        <dbReference type="Pfam" id="PF06415"/>
    </source>
</evidence>
<evidence type="ECO:0000256" key="6">
    <source>
        <dbReference type="ARBA" id="ARBA00023152"/>
    </source>
</evidence>
<evidence type="ECO:0000313" key="16">
    <source>
        <dbReference type="EMBL" id="KYZ75567.1"/>
    </source>
</evidence>
<feature type="binding site" evidence="10 12">
    <location>
        <position position="194"/>
    </location>
    <ligand>
        <name>substrate</name>
    </ligand>
</feature>
<dbReference type="SUPFAM" id="SSF53649">
    <property type="entry name" value="Alkaline phosphatase-like"/>
    <property type="match status" value="1"/>
</dbReference>
<feature type="binding site" evidence="10 13">
    <location>
        <position position="406"/>
    </location>
    <ligand>
        <name>Mn(2+)</name>
        <dbReference type="ChEBI" id="CHEBI:29035"/>
        <label>1</label>
    </ligand>
</feature>
<dbReference type="Pfam" id="PF01676">
    <property type="entry name" value="Metalloenzyme"/>
    <property type="match status" value="1"/>
</dbReference>
<dbReference type="CDD" id="cd16010">
    <property type="entry name" value="iPGM"/>
    <property type="match status" value="1"/>
</dbReference>
<feature type="binding site" evidence="10 13">
    <location>
        <position position="444"/>
    </location>
    <ligand>
        <name>Mn(2+)</name>
        <dbReference type="ChEBI" id="CHEBI:29035"/>
        <label>2</label>
    </ligand>
</feature>
<feature type="binding site" evidence="10 12">
    <location>
        <begin position="261"/>
        <end position="264"/>
    </location>
    <ligand>
        <name>substrate</name>
    </ligand>
</feature>
<dbReference type="EMBL" id="LSGP01000023">
    <property type="protein sequence ID" value="KYZ75567.1"/>
    <property type="molecule type" value="Genomic_DNA"/>
</dbReference>
<dbReference type="FunFam" id="3.40.1450.10:FF:000001">
    <property type="entry name" value="2,3-bisphosphoglycerate-independent phosphoglycerate mutase"/>
    <property type="match status" value="1"/>
</dbReference>
<comment type="similarity">
    <text evidence="3 10">Belongs to the BPG-independent phosphoglycerate mutase family.</text>
</comment>
<dbReference type="PANTHER" id="PTHR31637">
    <property type="entry name" value="2,3-BISPHOSPHOGLYCERATE-INDEPENDENT PHOSPHOGLYCERATE MUTASE"/>
    <property type="match status" value="1"/>
</dbReference>
<name>A0A154BNJ7_ANASB</name>
<dbReference type="GO" id="GO:0006096">
    <property type="term" value="P:glycolytic process"/>
    <property type="evidence" value="ECO:0007669"/>
    <property type="project" value="UniProtKB-UniRule"/>
</dbReference>
<evidence type="ECO:0000256" key="12">
    <source>
        <dbReference type="PIRSR" id="PIRSR001492-2"/>
    </source>
</evidence>
<organism evidence="16 17">
    <name type="scientific">Anaerosporomusa subterranea</name>
    <dbReference type="NCBI Taxonomy" id="1794912"/>
    <lineage>
        <taxon>Bacteria</taxon>
        <taxon>Bacillati</taxon>
        <taxon>Bacillota</taxon>
        <taxon>Negativicutes</taxon>
        <taxon>Acetonemataceae</taxon>
        <taxon>Anaerosporomusa</taxon>
    </lineage>
</organism>
<comment type="catalytic activity">
    <reaction evidence="1 10">
        <text>(2R)-2-phosphoglycerate = (2R)-3-phosphoglycerate</text>
        <dbReference type="Rhea" id="RHEA:15901"/>
        <dbReference type="ChEBI" id="CHEBI:58272"/>
        <dbReference type="ChEBI" id="CHEBI:58289"/>
        <dbReference type="EC" id="5.4.2.12"/>
    </reaction>
</comment>
<dbReference type="SUPFAM" id="SSF64158">
    <property type="entry name" value="2,3-Bisphosphoglycerate-independent phosphoglycerate mutase, substrate-binding domain"/>
    <property type="match status" value="1"/>
</dbReference>
<feature type="active site" description="Phosphoserine intermediate" evidence="10 11">
    <location>
        <position position="65"/>
    </location>
</feature>
<evidence type="ECO:0000256" key="1">
    <source>
        <dbReference type="ARBA" id="ARBA00000370"/>
    </source>
</evidence>